<keyword evidence="3" id="KW-1185">Reference proteome</keyword>
<dbReference type="Proteomes" id="UP001597297">
    <property type="component" value="Unassembled WGS sequence"/>
</dbReference>
<proteinExistence type="predicted"/>
<sequence length="113" mass="11947">MKSALKILSLALVAMLFSSCSQEAIYYDASGNSVTHSSEMSSKGKFVEPAPEPVVVKKQKKEKQSCMKCLSSFCPKPGCCGTVGENVLSRATMQGGTGEPQLGLIPTMKTLAP</sequence>
<organism evidence="2 3">
    <name type="scientific">Rubritalea spongiae</name>
    <dbReference type="NCBI Taxonomy" id="430797"/>
    <lineage>
        <taxon>Bacteria</taxon>
        <taxon>Pseudomonadati</taxon>
        <taxon>Verrucomicrobiota</taxon>
        <taxon>Verrucomicrobiia</taxon>
        <taxon>Verrucomicrobiales</taxon>
        <taxon>Rubritaleaceae</taxon>
        <taxon>Rubritalea</taxon>
    </lineage>
</organism>
<name>A0ABW5E3T4_9BACT</name>
<accession>A0ABW5E3T4</accession>
<evidence type="ECO:0000256" key="1">
    <source>
        <dbReference type="SAM" id="SignalP"/>
    </source>
</evidence>
<feature type="chain" id="PRO_5046833753" evidence="1">
    <location>
        <begin position="24"/>
        <end position="113"/>
    </location>
</feature>
<dbReference type="PROSITE" id="PS51257">
    <property type="entry name" value="PROKAR_LIPOPROTEIN"/>
    <property type="match status" value="1"/>
</dbReference>
<dbReference type="EMBL" id="JBHUJC010000026">
    <property type="protein sequence ID" value="MFD2276643.1"/>
    <property type="molecule type" value="Genomic_DNA"/>
</dbReference>
<evidence type="ECO:0000313" key="3">
    <source>
        <dbReference type="Proteomes" id="UP001597297"/>
    </source>
</evidence>
<comment type="caution">
    <text evidence="2">The sequence shown here is derived from an EMBL/GenBank/DDBJ whole genome shotgun (WGS) entry which is preliminary data.</text>
</comment>
<keyword evidence="1" id="KW-0732">Signal</keyword>
<protein>
    <submittedName>
        <fullName evidence="2">Uncharacterized protein</fullName>
    </submittedName>
</protein>
<gene>
    <name evidence="2" type="ORF">ACFSQZ_09205</name>
</gene>
<dbReference type="RefSeq" id="WP_377094591.1">
    <property type="nucleotide sequence ID" value="NZ_JBHSJM010000001.1"/>
</dbReference>
<evidence type="ECO:0000313" key="2">
    <source>
        <dbReference type="EMBL" id="MFD2276643.1"/>
    </source>
</evidence>
<reference evidence="3" key="1">
    <citation type="journal article" date="2019" name="Int. J. Syst. Evol. Microbiol.">
        <title>The Global Catalogue of Microorganisms (GCM) 10K type strain sequencing project: providing services to taxonomists for standard genome sequencing and annotation.</title>
        <authorList>
            <consortium name="The Broad Institute Genomics Platform"/>
            <consortium name="The Broad Institute Genome Sequencing Center for Infectious Disease"/>
            <person name="Wu L."/>
            <person name="Ma J."/>
        </authorList>
    </citation>
    <scope>NUCLEOTIDE SEQUENCE [LARGE SCALE GENOMIC DNA]</scope>
    <source>
        <strain evidence="3">JCM 16545</strain>
    </source>
</reference>
<feature type="signal peptide" evidence="1">
    <location>
        <begin position="1"/>
        <end position="23"/>
    </location>
</feature>